<dbReference type="Proteomes" id="UP000694660">
    <property type="component" value="Unassembled WGS sequence"/>
</dbReference>
<dbReference type="Gene3D" id="2.30.290.10">
    <property type="entry name" value="BH3618-like"/>
    <property type="match status" value="1"/>
</dbReference>
<dbReference type="RefSeq" id="WP_214362736.1">
    <property type="nucleotide sequence ID" value="NZ_JAEKFT010000020.1"/>
</dbReference>
<comment type="subcellular location">
    <subcellularLocation>
        <location evidence="4">Cytoplasm</location>
    </subcellularLocation>
</comment>
<evidence type="ECO:0000256" key="1">
    <source>
        <dbReference type="ARBA" id="ARBA00022490"/>
    </source>
</evidence>
<evidence type="ECO:0000256" key="3">
    <source>
        <dbReference type="ARBA" id="ARBA00022845"/>
    </source>
</evidence>
<name>A0A944H9T6_DENI1</name>
<sequence length="145" mass="15109">MLIESAAFGSIDVNADQIFDFPAGLPGFEACKRFAFLQAGDGGKVLQMQGVEDPAAVFSVTDPAGLGVNYELTLSDADVATLGLQKPEDATVVVIVRQAAVDAGSPADAGLKANFMAPLVINTVTRRGIQKVLEQVGCEITLRGQ</sequence>
<keyword evidence="6" id="KW-1185">Reference proteome</keyword>
<dbReference type="AlphaFoldDB" id="A0A944H9T6"/>
<reference evidence="6" key="1">
    <citation type="journal article" date="2022" name="ISME J.">
        <title>Genetic and phylogenetic analysis of dissimilatory iodate-reducing bacteria identifies potential niches across the world's oceans.</title>
        <authorList>
            <person name="Reyes-Umana V."/>
            <person name="Henning Z."/>
            <person name="Lee K."/>
            <person name="Barnum T.P."/>
            <person name="Coates J.D."/>
        </authorList>
    </citation>
    <scope>NUCLEOTIDE SEQUENCE [LARGE SCALE GENOMIC DNA]</scope>
    <source>
        <strain evidence="6">IR12</strain>
    </source>
</reference>
<proteinExistence type="inferred from homology"/>
<dbReference type="GO" id="GO:0006417">
    <property type="term" value="P:regulation of translation"/>
    <property type="evidence" value="ECO:0007669"/>
    <property type="project" value="UniProtKB-KW"/>
</dbReference>
<protein>
    <recommendedName>
        <fullName evidence="4">Flagellar assembly factor FliW</fullName>
    </recommendedName>
</protein>
<dbReference type="SUPFAM" id="SSF141457">
    <property type="entry name" value="BH3618-like"/>
    <property type="match status" value="1"/>
</dbReference>
<comment type="caution">
    <text evidence="5">The sequence shown here is derived from an EMBL/GenBank/DDBJ whole genome shotgun (WGS) entry which is preliminary data.</text>
</comment>
<keyword evidence="1 4" id="KW-0963">Cytoplasm</keyword>
<gene>
    <name evidence="4 5" type="primary">fliW</name>
    <name evidence="5" type="ORF">I8J34_16510</name>
</gene>
<comment type="function">
    <text evidence="4">Acts as an anti-CsrA protein, binds CsrA and prevents it from repressing translation of its target genes, one of which is flagellin. Binds to flagellin and participates in the assembly of the flagellum.</text>
</comment>
<organism evidence="5 6">
    <name type="scientific">Denitromonas iodatirespirans</name>
    <dbReference type="NCBI Taxonomy" id="2795389"/>
    <lineage>
        <taxon>Bacteria</taxon>
        <taxon>Pseudomonadati</taxon>
        <taxon>Pseudomonadota</taxon>
        <taxon>Betaproteobacteria</taxon>
        <taxon>Rhodocyclales</taxon>
        <taxon>Zoogloeaceae</taxon>
        <taxon>Denitromonas</taxon>
    </lineage>
</organism>
<dbReference type="InterPro" id="IPR024046">
    <property type="entry name" value="Flagellar_assmbl_FliW_dom_sf"/>
</dbReference>
<evidence type="ECO:0000256" key="4">
    <source>
        <dbReference type="HAMAP-Rule" id="MF_01185"/>
    </source>
</evidence>
<dbReference type="Pfam" id="PF02623">
    <property type="entry name" value="FliW"/>
    <property type="match status" value="1"/>
</dbReference>
<evidence type="ECO:0000256" key="2">
    <source>
        <dbReference type="ARBA" id="ARBA00022795"/>
    </source>
</evidence>
<dbReference type="GO" id="GO:0044780">
    <property type="term" value="P:bacterial-type flagellum assembly"/>
    <property type="evidence" value="ECO:0007669"/>
    <property type="project" value="UniProtKB-UniRule"/>
</dbReference>
<keyword evidence="3 4" id="KW-0810">Translation regulation</keyword>
<evidence type="ECO:0000313" key="6">
    <source>
        <dbReference type="Proteomes" id="UP000694660"/>
    </source>
</evidence>
<keyword evidence="5" id="KW-0969">Cilium</keyword>
<accession>A0A944H9T6</accession>
<dbReference type="InterPro" id="IPR003775">
    <property type="entry name" value="Flagellar_assembly_factor_FliW"/>
</dbReference>
<comment type="subunit">
    <text evidence="4">Interacts with translational regulator CsrA and flagellin(s).</text>
</comment>
<keyword evidence="5" id="KW-0282">Flagellum</keyword>
<comment type="similarity">
    <text evidence="4">Belongs to the FliW family.</text>
</comment>
<evidence type="ECO:0000313" key="5">
    <source>
        <dbReference type="EMBL" id="MBT0962785.1"/>
    </source>
</evidence>
<dbReference type="PANTHER" id="PTHR39190">
    <property type="entry name" value="FLAGELLAR ASSEMBLY FACTOR FLIW"/>
    <property type="match status" value="1"/>
</dbReference>
<dbReference type="GO" id="GO:0005737">
    <property type="term" value="C:cytoplasm"/>
    <property type="evidence" value="ECO:0007669"/>
    <property type="project" value="UniProtKB-SubCell"/>
</dbReference>
<keyword evidence="2 4" id="KW-1005">Bacterial flagellum biogenesis</keyword>
<dbReference type="HAMAP" id="MF_01185">
    <property type="entry name" value="FliW"/>
    <property type="match status" value="1"/>
</dbReference>
<keyword evidence="5" id="KW-0966">Cell projection</keyword>
<keyword evidence="4" id="KW-0143">Chaperone</keyword>
<dbReference type="EMBL" id="JAEKFT010000020">
    <property type="protein sequence ID" value="MBT0962785.1"/>
    <property type="molecule type" value="Genomic_DNA"/>
</dbReference>
<dbReference type="PANTHER" id="PTHR39190:SF1">
    <property type="entry name" value="FLAGELLAR ASSEMBLY FACTOR FLIW"/>
    <property type="match status" value="1"/>
</dbReference>